<reference evidence="3 4" key="1">
    <citation type="submission" date="2016-07" db="EMBL/GenBank/DDBJ databases">
        <title>Pervasive Adenine N6-methylation of Active Genes in Fungi.</title>
        <authorList>
            <consortium name="DOE Joint Genome Institute"/>
            <person name="Mondo S.J."/>
            <person name="Dannebaum R.O."/>
            <person name="Kuo R.C."/>
            <person name="Labutti K."/>
            <person name="Haridas S."/>
            <person name="Kuo A."/>
            <person name="Salamov A."/>
            <person name="Ahrendt S.R."/>
            <person name="Lipzen A."/>
            <person name="Sullivan W."/>
            <person name="Andreopoulos W.B."/>
            <person name="Clum A."/>
            <person name="Lindquist E."/>
            <person name="Daum C."/>
            <person name="Ramamoorthy G.K."/>
            <person name="Gryganskyi A."/>
            <person name="Culley D."/>
            <person name="Magnuson J.K."/>
            <person name="James T.Y."/>
            <person name="O'Malley M.A."/>
            <person name="Stajich J.E."/>
            <person name="Spatafora J.W."/>
            <person name="Visel A."/>
            <person name="Grigoriev I.V."/>
        </authorList>
    </citation>
    <scope>NUCLEOTIDE SEQUENCE [LARGE SCALE GENOMIC DNA]</scope>
    <source>
        <strain evidence="3 4">NRRL 2496</strain>
    </source>
</reference>
<keyword evidence="2" id="KW-0472">Membrane</keyword>
<accession>A0A1X2HCC6</accession>
<evidence type="ECO:0000256" key="1">
    <source>
        <dbReference type="SAM" id="MobiDB-lite"/>
    </source>
</evidence>
<keyword evidence="4" id="KW-1185">Reference proteome</keyword>
<keyword evidence="2" id="KW-0812">Transmembrane</keyword>
<name>A0A1X2HCC6_SYNRA</name>
<gene>
    <name evidence="3" type="ORF">BCR43DRAFT_276721</name>
</gene>
<dbReference type="EMBL" id="MCGN01000005">
    <property type="protein sequence ID" value="ORY96449.1"/>
    <property type="molecule type" value="Genomic_DNA"/>
</dbReference>
<dbReference type="InParanoid" id="A0A1X2HCC6"/>
<proteinExistence type="predicted"/>
<evidence type="ECO:0000313" key="4">
    <source>
        <dbReference type="Proteomes" id="UP000242180"/>
    </source>
</evidence>
<evidence type="ECO:0000313" key="3">
    <source>
        <dbReference type="EMBL" id="ORY96449.1"/>
    </source>
</evidence>
<organism evidence="3 4">
    <name type="scientific">Syncephalastrum racemosum</name>
    <name type="common">Filamentous fungus</name>
    <dbReference type="NCBI Taxonomy" id="13706"/>
    <lineage>
        <taxon>Eukaryota</taxon>
        <taxon>Fungi</taxon>
        <taxon>Fungi incertae sedis</taxon>
        <taxon>Mucoromycota</taxon>
        <taxon>Mucoromycotina</taxon>
        <taxon>Mucoromycetes</taxon>
        <taxon>Mucorales</taxon>
        <taxon>Syncephalastraceae</taxon>
        <taxon>Syncephalastrum</taxon>
    </lineage>
</organism>
<keyword evidence="2" id="KW-1133">Transmembrane helix</keyword>
<feature type="region of interest" description="Disordered" evidence="1">
    <location>
        <begin position="48"/>
        <end position="120"/>
    </location>
</feature>
<sequence length="211" mass="23965">MSVFSAFASFARGLPNPTHPSVDATEMTQIVDLEGYIQSLDARLPLHSPSTAADEEDDSSSLSSESVNSVMRQTRYKPAPAEDDDTIHNHAVYRDDDDVNQRLVPGDLENGQDDNDSIDSLHKEKRTNHSWVYVGFMAIFLLGLFIWFGSMAAIGKEVLSSEATNATQHINLNDLYNRSFIPRRPTLEPSRWCLHFSRPDHERHYARVYRR</sequence>
<comment type="caution">
    <text evidence="3">The sequence shown here is derived from an EMBL/GenBank/DDBJ whole genome shotgun (WGS) entry which is preliminary data.</text>
</comment>
<dbReference type="Proteomes" id="UP000242180">
    <property type="component" value="Unassembled WGS sequence"/>
</dbReference>
<protein>
    <submittedName>
        <fullName evidence="3">Uncharacterized protein</fullName>
    </submittedName>
</protein>
<dbReference type="AlphaFoldDB" id="A0A1X2HCC6"/>
<evidence type="ECO:0000256" key="2">
    <source>
        <dbReference type="SAM" id="Phobius"/>
    </source>
</evidence>
<feature type="transmembrane region" description="Helical" evidence="2">
    <location>
        <begin position="131"/>
        <end position="154"/>
    </location>
</feature>